<comment type="caution">
    <text evidence="1">The sequence shown here is derived from an EMBL/GenBank/DDBJ whole genome shotgun (WGS) entry which is preliminary data.</text>
</comment>
<evidence type="ECO:0000313" key="1">
    <source>
        <dbReference type="EMBL" id="PPQ79797.1"/>
    </source>
</evidence>
<keyword evidence="2" id="KW-1185">Reference proteome</keyword>
<protein>
    <submittedName>
        <fullName evidence="1">Uncharacterized protein</fullName>
    </submittedName>
</protein>
<name>A0A409WMP1_9AGAR</name>
<dbReference type="InParanoid" id="A0A409WMP1"/>
<sequence length="75" mass="8405">MSISCKGDGYEAVLGRDAELGENESETYVLGLHASDIRMVFWGWDVVERRKKDTKRGSTWLDVVVEDRGATTALK</sequence>
<gene>
    <name evidence="1" type="ORF">CVT26_012595</name>
</gene>
<evidence type="ECO:0000313" key="2">
    <source>
        <dbReference type="Proteomes" id="UP000284706"/>
    </source>
</evidence>
<dbReference type="AlphaFoldDB" id="A0A409WMP1"/>
<dbReference type="EMBL" id="NHYE01004986">
    <property type="protein sequence ID" value="PPQ79797.1"/>
    <property type="molecule type" value="Genomic_DNA"/>
</dbReference>
<dbReference type="Proteomes" id="UP000284706">
    <property type="component" value="Unassembled WGS sequence"/>
</dbReference>
<accession>A0A409WMP1</accession>
<reference evidence="1 2" key="1">
    <citation type="journal article" date="2018" name="Evol. Lett.">
        <title>Horizontal gene cluster transfer increased hallucinogenic mushroom diversity.</title>
        <authorList>
            <person name="Reynolds H.T."/>
            <person name="Vijayakumar V."/>
            <person name="Gluck-Thaler E."/>
            <person name="Korotkin H.B."/>
            <person name="Matheny P.B."/>
            <person name="Slot J.C."/>
        </authorList>
    </citation>
    <scope>NUCLEOTIDE SEQUENCE [LARGE SCALE GENOMIC DNA]</scope>
    <source>
        <strain evidence="1 2">SRW20</strain>
    </source>
</reference>
<organism evidence="1 2">
    <name type="scientific">Gymnopilus dilepis</name>
    <dbReference type="NCBI Taxonomy" id="231916"/>
    <lineage>
        <taxon>Eukaryota</taxon>
        <taxon>Fungi</taxon>
        <taxon>Dikarya</taxon>
        <taxon>Basidiomycota</taxon>
        <taxon>Agaricomycotina</taxon>
        <taxon>Agaricomycetes</taxon>
        <taxon>Agaricomycetidae</taxon>
        <taxon>Agaricales</taxon>
        <taxon>Agaricineae</taxon>
        <taxon>Hymenogastraceae</taxon>
        <taxon>Gymnopilus</taxon>
    </lineage>
</organism>
<proteinExistence type="predicted"/>